<evidence type="ECO:0000313" key="2">
    <source>
        <dbReference type="EMBL" id="RRT46898.1"/>
    </source>
</evidence>
<organism evidence="2 3">
    <name type="scientific">Ensete ventricosum</name>
    <name type="common">Abyssinian banana</name>
    <name type="synonym">Musa ensete</name>
    <dbReference type="NCBI Taxonomy" id="4639"/>
    <lineage>
        <taxon>Eukaryota</taxon>
        <taxon>Viridiplantae</taxon>
        <taxon>Streptophyta</taxon>
        <taxon>Embryophyta</taxon>
        <taxon>Tracheophyta</taxon>
        <taxon>Spermatophyta</taxon>
        <taxon>Magnoliopsida</taxon>
        <taxon>Liliopsida</taxon>
        <taxon>Zingiberales</taxon>
        <taxon>Musaceae</taxon>
        <taxon>Ensete</taxon>
    </lineage>
</organism>
<dbReference type="PANTHER" id="PTHR35112:SF1">
    <property type="entry name" value="RING_FYVE_PHD ZINC FINGER SUPERFAMILY PROTEIN"/>
    <property type="match status" value="1"/>
</dbReference>
<name>A0A426Y555_ENSVE</name>
<dbReference type="EMBL" id="AMZH03014879">
    <property type="protein sequence ID" value="RRT46898.1"/>
    <property type="molecule type" value="Genomic_DNA"/>
</dbReference>
<reference evidence="2 3" key="1">
    <citation type="journal article" date="2014" name="Agronomy (Basel)">
        <title>A Draft Genome Sequence for Ensete ventricosum, the Drought-Tolerant Tree Against Hunger.</title>
        <authorList>
            <person name="Harrison J."/>
            <person name="Moore K.A."/>
            <person name="Paszkiewicz K."/>
            <person name="Jones T."/>
            <person name="Grant M."/>
            <person name="Ambacheew D."/>
            <person name="Muzemil S."/>
            <person name="Studholme D.J."/>
        </authorList>
    </citation>
    <scope>NUCLEOTIDE SEQUENCE [LARGE SCALE GENOMIC DNA]</scope>
</reference>
<evidence type="ECO:0000259" key="1">
    <source>
        <dbReference type="Pfam" id="PF25072"/>
    </source>
</evidence>
<comment type="caution">
    <text evidence="2">The sequence shown here is derived from an EMBL/GenBank/DDBJ whole genome shotgun (WGS) entry which is preliminary data.</text>
</comment>
<accession>A0A426Y555</accession>
<dbReference type="AlphaFoldDB" id="A0A426Y555"/>
<proteinExistence type="predicted"/>
<dbReference type="PANTHER" id="PTHR35112">
    <property type="entry name" value="OS08G0360500 PROTEIN"/>
    <property type="match status" value="1"/>
</dbReference>
<dbReference type="Proteomes" id="UP000287651">
    <property type="component" value="Unassembled WGS sequence"/>
</dbReference>
<sequence length="447" mass="49152">MRNGRDHRSHQITAAAVHVSKWTERRPVLALLAALLLILLFLSCSRGSLSPSPFRSLPLFRSPSAGDTALMSERISRRKGELERSRIAICLVGGARRFELTGPSIVRNLLEELPSADIFLNSPLDKDSYKLSLLKAEPGIAAVRIFTQKTMPMTESQERVLTANGSPNGIQGLLQYFNLVEGCLRMIKSQESKGNFTYDWIIRTRVDGYWSAPLDVIKAFQHGTYVVPSGSRYGGLNDRLGVGDRATSEVALSRLSLIPRLDAAGFRQLNSESAVKAQLTSSKMRWEEIGVPFCVMSDRRYGYPPGTSGVPVVSIGSQGQLSGAKCRPCEPACTGQCAADVGAALDREWGWTEWRDGSLKICDPSGGWAPGWEHIFDRVAGPEAATARKSVAELDMATCVDDFEIMRKKAASWEAPTAMEICRLGLPGRTNSTIIVEDGLYRRKKWD</sequence>
<dbReference type="InterPro" id="IPR056698">
    <property type="entry name" value="DUF7796"/>
</dbReference>
<protein>
    <recommendedName>
        <fullName evidence="1">DUF7796 domain-containing protein</fullName>
    </recommendedName>
</protein>
<dbReference type="Pfam" id="PF25072">
    <property type="entry name" value="DUF7796"/>
    <property type="match status" value="1"/>
</dbReference>
<evidence type="ECO:0000313" key="3">
    <source>
        <dbReference type="Proteomes" id="UP000287651"/>
    </source>
</evidence>
<gene>
    <name evidence="2" type="ORF">B296_00053362</name>
</gene>
<feature type="domain" description="DUF7796" evidence="1">
    <location>
        <begin position="83"/>
        <end position="426"/>
    </location>
</feature>